<dbReference type="SUPFAM" id="SSF47090">
    <property type="entry name" value="PGBD-like"/>
    <property type="match status" value="1"/>
</dbReference>
<evidence type="ECO:0000313" key="6">
    <source>
        <dbReference type="Proteomes" id="UP000698242"/>
    </source>
</evidence>
<sequence length="456" mass="49162">MRMISAAVTMTIAVLVAQAGHGAPLPGQMGPEQSPRPVLRDAQEPASQPERIAAIEGARIDRVTAQRPRPRAEAAEARVTISSKNTGFHDWIGAFRGRALAQGIDASTFDGAFAQVRYNTDVIQRDRNQSEFTKTIWQYLDSAASDTRIANGRAALERHAELLDRIEARYGVEKEVVAAVWGLESAYGAFRGSTPIIEALATLAYDGRRGRFFEAQLVAALQIVQSGDTVPSGMTGSWAGAMGHTQFIPTSYLAYAVDFTGDGKRDIWSDNPADALASTAAYLARFGWTEGQPWGVEVILPRGFDYALASRKVKRLPSQWEALGIRGADGGPLADHGKASVLLPAGAEGAAFLIFDNFGVIERYNTADAYVIGVGHLSDRLTGAGPIRADWPRGDRALTFAERKEMQALLSRRGHDTQGVDGKIGPLTIEAIRGFQKTAGLVPDGYASLRLLEALR</sequence>
<dbReference type="FunFam" id="1.10.8.350:FF:000001">
    <property type="entry name" value="Lytic murein transglycosylase B"/>
    <property type="match status" value="1"/>
</dbReference>
<dbReference type="CDD" id="cd13399">
    <property type="entry name" value="Slt35-like"/>
    <property type="match status" value="1"/>
</dbReference>
<evidence type="ECO:0000313" key="5">
    <source>
        <dbReference type="EMBL" id="KAF0676483.1"/>
    </source>
</evidence>
<dbReference type="SUPFAM" id="SSF53955">
    <property type="entry name" value="Lysozyme-like"/>
    <property type="match status" value="1"/>
</dbReference>
<dbReference type="InterPro" id="IPR002477">
    <property type="entry name" value="Peptidoglycan-bd-like"/>
</dbReference>
<dbReference type="GO" id="GO:0009253">
    <property type="term" value="P:peptidoglycan catabolic process"/>
    <property type="evidence" value="ECO:0007669"/>
    <property type="project" value="TreeGrafter"/>
</dbReference>
<dbReference type="Proteomes" id="UP000698242">
    <property type="component" value="Unassembled WGS sequence"/>
</dbReference>
<dbReference type="PANTHER" id="PTHR30163:SF8">
    <property type="entry name" value="LYTIC MUREIN TRANSGLYCOSYLASE"/>
    <property type="match status" value="1"/>
</dbReference>
<evidence type="ECO:0000256" key="1">
    <source>
        <dbReference type="SAM" id="MobiDB-lite"/>
    </source>
</evidence>
<gene>
    <name evidence="5" type="ORF">PMES_01215</name>
</gene>
<dbReference type="EMBL" id="APKE01000014">
    <property type="protein sequence ID" value="KAF0676483.1"/>
    <property type="molecule type" value="Genomic_DNA"/>
</dbReference>
<dbReference type="Pfam" id="PF01471">
    <property type="entry name" value="PG_binding_1"/>
    <property type="match status" value="1"/>
</dbReference>
<feature type="domain" description="Transglycosylase SLT" evidence="4">
    <location>
        <begin position="88"/>
        <end position="379"/>
    </location>
</feature>
<dbReference type="AlphaFoldDB" id="A0A921TD72"/>
<accession>A0A921TD72</accession>
<dbReference type="Gene3D" id="1.10.101.10">
    <property type="entry name" value="PGBD-like superfamily/PGBD"/>
    <property type="match status" value="1"/>
</dbReference>
<comment type="caution">
    <text evidence="5">The sequence shown here is derived from an EMBL/GenBank/DDBJ whole genome shotgun (WGS) entry which is preliminary data.</text>
</comment>
<keyword evidence="6" id="KW-1185">Reference proteome</keyword>
<name>A0A921TD72_9RHOB</name>
<dbReference type="InterPro" id="IPR036365">
    <property type="entry name" value="PGBD-like_sf"/>
</dbReference>
<proteinExistence type="predicted"/>
<feature type="signal peptide" evidence="2">
    <location>
        <begin position="1"/>
        <end position="19"/>
    </location>
</feature>
<reference evidence="5" key="1">
    <citation type="submission" date="2013-03" db="EMBL/GenBank/DDBJ databases">
        <title>Genome Sequence of the Profundibacterium mesophilum strain KAUST100406-0324T from Red Sea, a novel genus in the family Rhodobacteraceae.</title>
        <authorList>
            <person name="Essack M."/>
            <person name="Alam I."/>
            <person name="Lafi F."/>
            <person name="Alawi W."/>
            <person name="Kamanu F."/>
            <person name="Al-Suwailem A."/>
            <person name="Lee O.O."/>
            <person name="Xu Y."/>
            <person name="Bajic V."/>
            <person name="Qian P.-Y."/>
            <person name="Archer J."/>
        </authorList>
    </citation>
    <scope>NUCLEOTIDE SEQUENCE</scope>
    <source>
        <strain evidence="5">KAUST100406-0324</strain>
    </source>
</reference>
<feature type="domain" description="Peptidoglycan binding-like" evidence="3">
    <location>
        <begin position="402"/>
        <end position="455"/>
    </location>
</feature>
<dbReference type="InterPro" id="IPR011970">
    <property type="entry name" value="MltB_2"/>
</dbReference>
<feature type="chain" id="PRO_5036719312" evidence="2">
    <location>
        <begin position="20"/>
        <end position="456"/>
    </location>
</feature>
<keyword evidence="2" id="KW-0732">Signal</keyword>
<protein>
    <submittedName>
        <fullName evidence="5">Membrane bound lytic murein transglycosylase B</fullName>
    </submittedName>
</protein>
<dbReference type="NCBIfam" id="TIGR02283">
    <property type="entry name" value="MltB_2"/>
    <property type="match status" value="1"/>
</dbReference>
<dbReference type="PANTHER" id="PTHR30163">
    <property type="entry name" value="MEMBRANE-BOUND LYTIC MUREIN TRANSGLYCOSYLASE B"/>
    <property type="match status" value="1"/>
</dbReference>
<dbReference type="InterPro" id="IPR023346">
    <property type="entry name" value="Lysozyme-like_dom_sf"/>
</dbReference>
<dbReference type="Gene3D" id="1.10.530.10">
    <property type="match status" value="1"/>
</dbReference>
<dbReference type="Pfam" id="PF13406">
    <property type="entry name" value="SLT_2"/>
    <property type="match status" value="1"/>
</dbReference>
<evidence type="ECO:0000259" key="3">
    <source>
        <dbReference type="Pfam" id="PF01471"/>
    </source>
</evidence>
<feature type="region of interest" description="Disordered" evidence="1">
    <location>
        <begin position="24"/>
        <end position="47"/>
    </location>
</feature>
<dbReference type="InterPro" id="IPR043426">
    <property type="entry name" value="MltB-like"/>
</dbReference>
<dbReference type="InterPro" id="IPR031304">
    <property type="entry name" value="SLT_2"/>
</dbReference>
<organism evidence="5 6">
    <name type="scientific">Profundibacterium mesophilum KAUST100406-0324</name>
    <dbReference type="NCBI Taxonomy" id="1037889"/>
    <lineage>
        <taxon>Bacteria</taxon>
        <taxon>Pseudomonadati</taxon>
        <taxon>Pseudomonadota</taxon>
        <taxon>Alphaproteobacteria</taxon>
        <taxon>Rhodobacterales</taxon>
        <taxon>Roseobacteraceae</taxon>
        <taxon>Profundibacterium</taxon>
    </lineage>
</organism>
<dbReference type="GO" id="GO:0008933">
    <property type="term" value="F:peptidoglycan lytic transglycosylase activity"/>
    <property type="evidence" value="ECO:0007669"/>
    <property type="project" value="TreeGrafter"/>
</dbReference>
<evidence type="ECO:0000256" key="2">
    <source>
        <dbReference type="SAM" id="SignalP"/>
    </source>
</evidence>
<dbReference type="InterPro" id="IPR036366">
    <property type="entry name" value="PGBDSf"/>
</dbReference>
<evidence type="ECO:0000259" key="4">
    <source>
        <dbReference type="Pfam" id="PF13406"/>
    </source>
</evidence>
<dbReference type="Gene3D" id="1.10.8.350">
    <property type="entry name" value="Bacterial muramidase"/>
    <property type="match status" value="1"/>
</dbReference>